<feature type="domain" description="RIO kinase" evidence="13">
    <location>
        <begin position="5"/>
        <end position="161"/>
    </location>
</feature>
<dbReference type="InterPro" id="IPR018935">
    <property type="entry name" value="RIO_kinase_CS"/>
</dbReference>
<dbReference type="EC" id="2.7.11.1" evidence="2"/>
<evidence type="ECO:0000313" key="15">
    <source>
        <dbReference type="Proteomes" id="UP000023152"/>
    </source>
</evidence>
<dbReference type="InterPro" id="IPR018934">
    <property type="entry name" value="RIO_dom"/>
</dbReference>
<evidence type="ECO:0000256" key="1">
    <source>
        <dbReference type="ARBA" id="ARBA00009196"/>
    </source>
</evidence>
<dbReference type="Proteomes" id="UP000023152">
    <property type="component" value="Unassembled WGS sequence"/>
</dbReference>
<dbReference type="PROSITE" id="PS01245">
    <property type="entry name" value="RIO1"/>
    <property type="match status" value="1"/>
</dbReference>
<dbReference type="SMART" id="SM00090">
    <property type="entry name" value="RIO"/>
    <property type="match status" value="1"/>
</dbReference>
<evidence type="ECO:0000256" key="10">
    <source>
        <dbReference type="ARBA" id="ARBA00047899"/>
    </source>
</evidence>
<dbReference type="GO" id="GO:0005524">
    <property type="term" value="F:ATP binding"/>
    <property type="evidence" value="ECO:0007669"/>
    <property type="project" value="UniProtKB-KW"/>
</dbReference>
<evidence type="ECO:0000256" key="9">
    <source>
        <dbReference type="ARBA" id="ARBA00022842"/>
    </source>
</evidence>
<keyword evidence="7" id="KW-0418">Kinase</keyword>
<evidence type="ECO:0000259" key="13">
    <source>
        <dbReference type="SMART" id="SM00090"/>
    </source>
</evidence>
<evidence type="ECO:0000256" key="6">
    <source>
        <dbReference type="ARBA" id="ARBA00022741"/>
    </source>
</evidence>
<keyword evidence="8" id="KW-0067">ATP-binding</keyword>
<evidence type="ECO:0000256" key="8">
    <source>
        <dbReference type="ARBA" id="ARBA00022840"/>
    </source>
</evidence>
<comment type="catalytic activity">
    <reaction evidence="11">
        <text>L-seryl-[protein] + ATP = O-phospho-L-seryl-[protein] + ADP + H(+)</text>
        <dbReference type="Rhea" id="RHEA:17989"/>
        <dbReference type="Rhea" id="RHEA-COMP:9863"/>
        <dbReference type="Rhea" id="RHEA-COMP:11604"/>
        <dbReference type="ChEBI" id="CHEBI:15378"/>
        <dbReference type="ChEBI" id="CHEBI:29999"/>
        <dbReference type="ChEBI" id="CHEBI:30616"/>
        <dbReference type="ChEBI" id="CHEBI:83421"/>
        <dbReference type="ChEBI" id="CHEBI:456216"/>
        <dbReference type="EC" id="2.7.11.1"/>
    </reaction>
</comment>
<dbReference type="GO" id="GO:0046872">
    <property type="term" value="F:metal ion binding"/>
    <property type="evidence" value="ECO:0007669"/>
    <property type="project" value="UniProtKB-KW"/>
</dbReference>
<dbReference type="OrthoDB" id="205248at2759"/>
<dbReference type="EMBL" id="ASPP01020274">
    <property type="protein sequence ID" value="ETO14001.1"/>
    <property type="molecule type" value="Genomic_DNA"/>
</dbReference>
<feature type="compositionally biased region" description="Acidic residues" evidence="12">
    <location>
        <begin position="334"/>
        <end position="356"/>
    </location>
</feature>
<feature type="compositionally biased region" description="Basic and acidic residues" evidence="12">
    <location>
        <begin position="388"/>
        <end position="398"/>
    </location>
</feature>
<organism evidence="14 15">
    <name type="scientific">Reticulomyxa filosa</name>
    <dbReference type="NCBI Taxonomy" id="46433"/>
    <lineage>
        <taxon>Eukaryota</taxon>
        <taxon>Sar</taxon>
        <taxon>Rhizaria</taxon>
        <taxon>Retaria</taxon>
        <taxon>Foraminifera</taxon>
        <taxon>Monothalamids</taxon>
        <taxon>Reticulomyxidae</taxon>
        <taxon>Reticulomyxa</taxon>
    </lineage>
</organism>
<evidence type="ECO:0000256" key="11">
    <source>
        <dbReference type="ARBA" id="ARBA00048679"/>
    </source>
</evidence>
<dbReference type="SUPFAM" id="SSF56112">
    <property type="entry name" value="Protein kinase-like (PK-like)"/>
    <property type="match status" value="1"/>
</dbReference>
<evidence type="ECO:0000313" key="14">
    <source>
        <dbReference type="EMBL" id="ETO14001.1"/>
    </source>
</evidence>
<feature type="region of interest" description="Disordered" evidence="12">
    <location>
        <begin position="1"/>
        <end position="54"/>
    </location>
</feature>
<evidence type="ECO:0000256" key="5">
    <source>
        <dbReference type="ARBA" id="ARBA00022723"/>
    </source>
</evidence>
<dbReference type="InterPro" id="IPR051272">
    <property type="entry name" value="RIO-type_Ser/Thr_kinase"/>
</dbReference>
<gene>
    <name evidence="14" type="ORF">RFI_23366</name>
</gene>
<feature type="non-terminal residue" evidence="14">
    <location>
        <position position="1"/>
    </location>
</feature>
<sequence>EEEEEGEEEEEDENEEEGEDDNNDSEENDNEDDEREAEEETKQQTANGNKHSDNDKDEIYDCYLQVVCYMRDMYWKCKLIHADLSEYNMLYANRQIYIIDVSQSVDWSHTNAYKFLAVCSILPFSTNKKKQLMDCRNVNEYFRRQSIGTLTHKELFDFVVKDIGYNYDFYHRNGFASGQELQKKKLVDVDISGSGEATQNTISLPIATDDTLDETHHNSTQTYSFLAKRKAEMIKKRQQMSEKEKEQCEKAEAWMDEELQRFRQLITSRFDEMTDLSVQEHQDDIELEVNLSVMPHNLQEMGEDTFEIKKDELFSEIINRLTLKERKGINTNQDSEEEDFEDDEDDDISESEEEHTDEDKNVPSSHAKKRVTDKKDVKEARKKNKKTVKAENREKTKK</sequence>
<accession>X6MK19</accession>
<evidence type="ECO:0000256" key="3">
    <source>
        <dbReference type="ARBA" id="ARBA00022527"/>
    </source>
</evidence>
<protein>
    <recommendedName>
        <fullName evidence="2">non-specific serine/threonine protein kinase</fullName>
        <ecNumber evidence="2">2.7.11.1</ecNumber>
    </recommendedName>
</protein>
<dbReference type="GO" id="GO:0004674">
    <property type="term" value="F:protein serine/threonine kinase activity"/>
    <property type="evidence" value="ECO:0007669"/>
    <property type="project" value="UniProtKB-KW"/>
</dbReference>
<evidence type="ECO:0000256" key="7">
    <source>
        <dbReference type="ARBA" id="ARBA00022777"/>
    </source>
</evidence>
<keyword evidence="9" id="KW-0460">Magnesium</keyword>
<keyword evidence="3" id="KW-0723">Serine/threonine-protein kinase</keyword>
<dbReference type="PANTHER" id="PTHR45723">
    <property type="entry name" value="SERINE/THREONINE-PROTEIN KINASE RIO1"/>
    <property type="match status" value="1"/>
</dbReference>
<keyword evidence="5" id="KW-0479">Metal-binding</keyword>
<proteinExistence type="inferred from homology"/>
<evidence type="ECO:0000256" key="12">
    <source>
        <dbReference type="SAM" id="MobiDB-lite"/>
    </source>
</evidence>
<comment type="similarity">
    <text evidence="1">Belongs to the protein kinase superfamily. RIO-type Ser/Thr kinase family.</text>
</comment>
<comment type="catalytic activity">
    <reaction evidence="10">
        <text>L-threonyl-[protein] + ATP = O-phospho-L-threonyl-[protein] + ADP + H(+)</text>
        <dbReference type="Rhea" id="RHEA:46608"/>
        <dbReference type="Rhea" id="RHEA-COMP:11060"/>
        <dbReference type="Rhea" id="RHEA-COMP:11605"/>
        <dbReference type="ChEBI" id="CHEBI:15378"/>
        <dbReference type="ChEBI" id="CHEBI:30013"/>
        <dbReference type="ChEBI" id="CHEBI:30616"/>
        <dbReference type="ChEBI" id="CHEBI:61977"/>
        <dbReference type="ChEBI" id="CHEBI:456216"/>
        <dbReference type="EC" id="2.7.11.1"/>
    </reaction>
</comment>
<feature type="region of interest" description="Disordered" evidence="12">
    <location>
        <begin position="329"/>
        <end position="398"/>
    </location>
</feature>
<reference evidence="14 15" key="1">
    <citation type="journal article" date="2013" name="Curr. Biol.">
        <title>The Genome of the Foraminiferan Reticulomyxa filosa.</title>
        <authorList>
            <person name="Glockner G."/>
            <person name="Hulsmann N."/>
            <person name="Schleicher M."/>
            <person name="Noegel A.A."/>
            <person name="Eichinger L."/>
            <person name="Gallinger C."/>
            <person name="Pawlowski J."/>
            <person name="Sierra R."/>
            <person name="Euteneuer U."/>
            <person name="Pillet L."/>
            <person name="Moustafa A."/>
            <person name="Platzer M."/>
            <person name="Groth M."/>
            <person name="Szafranski K."/>
            <person name="Schliwa M."/>
        </authorList>
    </citation>
    <scope>NUCLEOTIDE SEQUENCE [LARGE SCALE GENOMIC DNA]</scope>
</reference>
<dbReference type="InterPro" id="IPR000687">
    <property type="entry name" value="RIO_kinase"/>
</dbReference>
<dbReference type="Gene3D" id="1.10.510.10">
    <property type="entry name" value="Transferase(Phosphotransferase) domain 1"/>
    <property type="match status" value="1"/>
</dbReference>
<evidence type="ECO:0000256" key="4">
    <source>
        <dbReference type="ARBA" id="ARBA00022679"/>
    </source>
</evidence>
<keyword evidence="15" id="KW-1185">Reference proteome</keyword>
<evidence type="ECO:0000256" key="2">
    <source>
        <dbReference type="ARBA" id="ARBA00012513"/>
    </source>
</evidence>
<name>X6MK19_RETFI</name>
<comment type="caution">
    <text evidence="14">The sequence shown here is derived from an EMBL/GenBank/DDBJ whole genome shotgun (WGS) entry which is preliminary data.</text>
</comment>
<feature type="compositionally biased region" description="Acidic residues" evidence="12">
    <location>
        <begin position="1"/>
        <end position="39"/>
    </location>
</feature>
<dbReference type="InterPro" id="IPR011009">
    <property type="entry name" value="Kinase-like_dom_sf"/>
</dbReference>
<dbReference type="Pfam" id="PF01163">
    <property type="entry name" value="RIO1"/>
    <property type="match status" value="1"/>
</dbReference>
<keyword evidence="6" id="KW-0547">Nucleotide-binding</keyword>
<keyword evidence="4" id="KW-0808">Transferase</keyword>
<dbReference type="AlphaFoldDB" id="X6MK19"/>